<dbReference type="SMART" id="SM00513">
    <property type="entry name" value="SAP"/>
    <property type="match status" value="1"/>
</dbReference>
<evidence type="ECO:0000313" key="10">
    <source>
        <dbReference type="EMBL" id="KAK6328327.1"/>
    </source>
</evidence>
<feature type="region of interest" description="Disordered" evidence="8">
    <location>
        <begin position="519"/>
        <end position="554"/>
    </location>
</feature>
<sequence length="1022" mass="111987">MEPQGLLGAEGDCGMFGLLVPSPQSEAVTHELEELTLQPRNNLPPLNERKNVLQLRLQQRRTREQLVDQGIMPPLKSPAAFHEQIRSLERARTENFLKHKIRSRPERSELVRMHILKETGAEPSLQATQMKLKRARLADDLNEKLAQRPGPMELVEKNILPVESSVKEAIIVNYPKALDAYGFEEDSGDALSPEQPASHESQASAPSPSPGEPRALDAPCPPPLPTTTNNHTILQPFPVVTQATADFLKALSTNEPPVNRPAPSPQPITTVASQKPGPSLVKQSQPRQAGERNRSKKGKEPKPRVKKLKYHQYVPPDQKQEASEAPMDSSYAKILHQQQLFLQLQILHQQQQHYNYHTILPAPLKPVAEGQNSAVNGLPTSIVVSLPPAPPVTVPPPTPVRPNSLSNRKPGHLPPNLEDMKVAELKLELKLRSLPVSGTKTDLIERLKPYQESPSTPALTPGLNTLPSSVPMEVSSSPAVHLAAHQVAPESMSSTHPVSPIPTDLSTFRDNRGVSEFLCDPQSVSPGRAGAGMSPLRPGVVPGRVPEEKDRRLHEKERQIEELMRKLEQEQRLVEELKMQLEVEKTQPLQGPSTDPVPMIHTSNKVKLEDRVLPNCSARVTSNMAPQTQPHSLPTVVKLEDVICNSQPPHQPNSTPSLPQFFISHQGTVSQVVGQPGTQTLLAAQDGTTQILLPVLQATMSNQAPGLIQASVPQLHTTKMETRQASTQQQRPNHNHMLQTFTACNNPGSGMVENHTRLDMHPQCFLSSSPDNRLSPEGALPNHTLSKGPVNKPAFILHPSSLVTQPPTTREPPRYEDAVKQTRNLKQANNLTQVSTATSQQMDDLFDILIQSGEITPFIQQQDLLSLSTKTVPITANITTLPVNTALSRPPPQIQVAPPPTPAVDPLHLPSLASLTSDNQLEAFLEGTLNDPSPTTDPRTLGLIEELQSQLLDQSYSPMDTSELSFCDSTSPPSLNMGLSDTALDNMEWLDLTMPPGPAGGLTPLGIPSDFLDTHDLQLHWD</sequence>
<feature type="repeat" description="RPEL" evidence="7">
    <location>
        <begin position="139"/>
        <end position="164"/>
    </location>
</feature>
<dbReference type="AlphaFoldDB" id="A0AAN8RHX0"/>
<keyword evidence="4" id="KW-0175">Coiled coil</keyword>
<dbReference type="PROSITE" id="PS51073">
    <property type="entry name" value="RPEL"/>
    <property type="match status" value="3"/>
</dbReference>
<keyword evidence="5" id="KW-0804">Transcription</keyword>
<dbReference type="SMART" id="SM00707">
    <property type="entry name" value="RPEL"/>
    <property type="match status" value="3"/>
</dbReference>
<dbReference type="GO" id="GO:0045944">
    <property type="term" value="P:positive regulation of transcription by RNA polymerase II"/>
    <property type="evidence" value="ECO:0007669"/>
    <property type="project" value="TreeGrafter"/>
</dbReference>
<evidence type="ECO:0000256" key="4">
    <source>
        <dbReference type="ARBA" id="ARBA00023054"/>
    </source>
</evidence>
<keyword evidence="2" id="KW-0677">Repeat</keyword>
<dbReference type="Proteomes" id="UP001356427">
    <property type="component" value="Unassembled WGS sequence"/>
</dbReference>
<keyword evidence="6" id="KW-0539">Nucleus</keyword>
<dbReference type="PANTHER" id="PTHR22793:SF5">
    <property type="entry name" value="MYOCARDIN-RELATED TRANSCRIPTION FACTOR B"/>
    <property type="match status" value="1"/>
</dbReference>
<evidence type="ECO:0000256" key="1">
    <source>
        <dbReference type="ARBA" id="ARBA00004123"/>
    </source>
</evidence>
<name>A0AAN8RHX0_9TELE</name>
<feature type="region of interest" description="Disordered" evidence="8">
    <location>
        <begin position="253"/>
        <end position="328"/>
    </location>
</feature>
<dbReference type="InterPro" id="IPR004018">
    <property type="entry name" value="RPEL_repeat"/>
</dbReference>
<dbReference type="SUPFAM" id="SSF68906">
    <property type="entry name" value="SAP domain"/>
    <property type="match status" value="1"/>
</dbReference>
<feature type="compositionally biased region" description="Basic and acidic residues" evidence="8">
    <location>
        <begin position="289"/>
        <end position="303"/>
    </location>
</feature>
<accession>A0AAN8RHX0</accession>
<evidence type="ECO:0000256" key="8">
    <source>
        <dbReference type="SAM" id="MobiDB-lite"/>
    </source>
</evidence>
<feature type="repeat" description="RPEL" evidence="7">
    <location>
        <begin position="95"/>
        <end position="120"/>
    </location>
</feature>
<dbReference type="InterPro" id="IPR036361">
    <property type="entry name" value="SAP_dom_sf"/>
</dbReference>
<evidence type="ECO:0000313" key="11">
    <source>
        <dbReference type="Proteomes" id="UP001356427"/>
    </source>
</evidence>
<reference evidence="10 11" key="1">
    <citation type="submission" date="2021-04" db="EMBL/GenBank/DDBJ databases">
        <authorList>
            <person name="De Guttry C."/>
            <person name="Zahm M."/>
            <person name="Klopp C."/>
            <person name="Cabau C."/>
            <person name="Louis A."/>
            <person name="Berthelot C."/>
            <person name="Parey E."/>
            <person name="Roest Crollius H."/>
            <person name="Montfort J."/>
            <person name="Robinson-Rechavi M."/>
            <person name="Bucao C."/>
            <person name="Bouchez O."/>
            <person name="Gislard M."/>
            <person name="Lluch J."/>
            <person name="Milhes M."/>
            <person name="Lampietro C."/>
            <person name="Lopez Roques C."/>
            <person name="Donnadieu C."/>
            <person name="Braasch I."/>
            <person name="Desvignes T."/>
            <person name="Postlethwait J."/>
            <person name="Bobe J."/>
            <person name="Wedekind C."/>
            <person name="Guiguen Y."/>
        </authorList>
    </citation>
    <scope>NUCLEOTIDE SEQUENCE [LARGE SCALE GENOMIC DNA]</scope>
    <source>
        <strain evidence="10">Cs_M1</strain>
        <tissue evidence="10">Blood</tissue>
    </source>
</reference>
<keyword evidence="3" id="KW-0805">Transcription regulation</keyword>
<dbReference type="GO" id="GO:0051145">
    <property type="term" value="P:smooth muscle cell differentiation"/>
    <property type="evidence" value="ECO:0007669"/>
    <property type="project" value="TreeGrafter"/>
</dbReference>
<dbReference type="Gene3D" id="1.10.720.30">
    <property type="entry name" value="SAP domain"/>
    <property type="match status" value="1"/>
</dbReference>
<feature type="repeat" description="RPEL" evidence="7">
    <location>
        <begin position="51"/>
        <end position="76"/>
    </location>
</feature>
<organism evidence="10 11">
    <name type="scientific">Coregonus suidteri</name>
    <dbReference type="NCBI Taxonomy" id="861788"/>
    <lineage>
        <taxon>Eukaryota</taxon>
        <taxon>Metazoa</taxon>
        <taxon>Chordata</taxon>
        <taxon>Craniata</taxon>
        <taxon>Vertebrata</taxon>
        <taxon>Euteleostomi</taxon>
        <taxon>Actinopterygii</taxon>
        <taxon>Neopterygii</taxon>
        <taxon>Teleostei</taxon>
        <taxon>Protacanthopterygii</taxon>
        <taxon>Salmoniformes</taxon>
        <taxon>Salmonidae</taxon>
        <taxon>Coregoninae</taxon>
        <taxon>Coregonus</taxon>
    </lineage>
</organism>
<dbReference type="FunFam" id="1.10.720.30:FF:000002">
    <property type="entry name" value="Myocardin related transcription factor A"/>
    <property type="match status" value="1"/>
</dbReference>
<dbReference type="InterPro" id="IPR003034">
    <property type="entry name" value="SAP_dom"/>
</dbReference>
<dbReference type="Pfam" id="PF02037">
    <property type="entry name" value="SAP"/>
    <property type="match status" value="1"/>
</dbReference>
<evidence type="ECO:0000259" key="9">
    <source>
        <dbReference type="PROSITE" id="PS50800"/>
    </source>
</evidence>
<dbReference type="GO" id="GO:0003713">
    <property type="term" value="F:transcription coactivator activity"/>
    <property type="evidence" value="ECO:0007669"/>
    <property type="project" value="TreeGrafter"/>
</dbReference>
<dbReference type="PANTHER" id="PTHR22793">
    <property type="entry name" value="MYOCARDIN-RELATED TRANSCRIPTION FACTOR-RELATED"/>
    <property type="match status" value="1"/>
</dbReference>
<feature type="compositionally biased region" description="Basic and acidic residues" evidence="8">
    <location>
        <begin position="545"/>
        <end position="554"/>
    </location>
</feature>
<dbReference type="EMBL" id="JAGTTL010000001">
    <property type="protein sequence ID" value="KAK6328327.1"/>
    <property type="molecule type" value="Genomic_DNA"/>
</dbReference>
<evidence type="ECO:0000256" key="2">
    <source>
        <dbReference type="ARBA" id="ARBA00022737"/>
    </source>
</evidence>
<proteinExistence type="predicted"/>
<evidence type="ECO:0000256" key="7">
    <source>
        <dbReference type="PROSITE-ProRule" id="PRU00401"/>
    </source>
</evidence>
<dbReference type="PROSITE" id="PS50800">
    <property type="entry name" value="SAP"/>
    <property type="match status" value="1"/>
</dbReference>
<gene>
    <name evidence="10" type="ORF">J4Q44_G00003050</name>
</gene>
<evidence type="ECO:0000256" key="5">
    <source>
        <dbReference type="ARBA" id="ARBA00023163"/>
    </source>
</evidence>
<evidence type="ECO:0000256" key="3">
    <source>
        <dbReference type="ARBA" id="ARBA00023015"/>
    </source>
</evidence>
<protein>
    <recommendedName>
        <fullName evidence="9">SAP domain-containing protein</fullName>
    </recommendedName>
</protein>
<dbReference type="InterPro" id="IPR043451">
    <property type="entry name" value="Myocardin-like"/>
</dbReference>
<dbReference type="Gene3D" id="6.10.140.2040">
    <property type="match status" value="1"/>
</dbReference>
<keyword evidence="11" id="KW-1185">Reference proteome</keyword>
<dbReference type="GO" id="GO:0005634">
    <property type="term" value="C:nucleus"/>
    <property type="evidence" value="ECO:0007669"/>
    <property type="project" value="UniProtKB-SubCell"/>
</dbReference>
<comment type="subcellular location">
    <subcellularLocation>
        <location evidence="1">Nucleus</location>
    </subcellularLocation>
</comment>
<feature type="region of interest" description="Disordered" evidence="8">
    <location>
        <begin position="185"/>
        <end position="232"/>
    </location>
</feature>
<evidence type="ECO:0000256" key="6">
    <source>
        <dbReference type="ARBA" id="ARBA00023242"/>
    </source>
</evidence>
<dbReference type="Pfam" id="PF02755">
    <property type="entry name" value="RPEL"/>
    <property type="match status" value="2"/>
</dbReference>
<feature type="region of interest" description="Disordered" evidence="8">
    <location>
        <begin position="393"/>
        <end position="416"/>
    </location>
</feature>
<dbReference type="Gene3D" id="6.10.150.10">
    <property type="match status" value="1"/>
</dbReference>
<comment type="caution">
    <text evidence="10">The sequence shown here is derived from an EMBL/GenBank/DDBJ whole genome shotgun (WGS) entry which is preliminary data.</text>
</comment>
<feature type="domain" description="SAP" evidence="9">
    <location>
        <begin position="417"/>
        <end position="451"/>
    </location>
</feature>